<reference evidence="1" key="1">
    <citation type="journal article" date="2014" name="Int. J. Syst. Evol. Microbiol.">
        <title>Complete genome sequence of Corynebacterium casei LMG S-19264T (=DSM 44701T), isolated from a smear-ripened cheese.</title>
        <authorList>
            <consortium name="US DOE Joint Genome Institute (JGI-PGF)"/>
            <person name="Walter F."/>
            <person name="Albersmeier A."/>
            <person name="Kalinowski J."/>
            <person name="Ruckert C."/>
        </authorList>
    </citation>
    <scope>NUCLEOTIDE SEQUENCE</scope>
    <source>
        <strain evidence="1">CGMCC 1.12506</strain>
    </source>
</reference>
<comment type="caution">
    <text evidence="1">The sequence shown here is derived from an EMBL/GenBank/DDBJ whole genome shotgun (WGS) entry which is preliminary data.</text>
</comment>
<sequence length="1355" mass="147486">MKIYISSILLFFTVAVFSQGIVVDTTTYTIPNLVRNVLMQNSCSNETNFQFSSRRSIGAFTSSNPNFPIQQGVIIRNGIAKYSQGTYSGANLSSQINTNGDVDLQNISNSSGQTTGITDVAFLQFDFTPISTNFSFDFLFASNEYGEYQCGFSDVFAFLLTNLTTGETTNLGVIPSTTTPVSVKNIRNTQFNTSCLSQNPNFFSRYNVTNPATSAMNMRGETVLMTAYSEVIPNQNYRIKIVIGDYNDSGYDSAVLIAGGNFSTSAALGPDITVCEGQSVVLNPNLGAGFNYTWMLNGEVIPNAIGPSYTATQPGTYSFNATFPNSTCSISDEIMLNELQYNPLNSLYVCNTGQATYPFNLASNSLTTLGLDPTVYSLLYFANLENANANGPSIPTNQLNAYMSAGNQTIYCKIVTLSSGFICSNLIPFELVVSPEIVANTPNDVLICTVGSGNVIRNLNNYIPTVLNGQNQDDFVVTFFNSEANAMANQNPIQNTSGFPMSNTQSPYTIWVRMQDATNPLCFDVINFKIRIEFRPPVDTRDQVVVCSSYILPPLTHGNYYTETGGNGTLLSAGDIIEDTSVIYIYSGPTDENPCDNESFFAVIIIEDVEIEEIGCGVFIVPGLPAGEFYTQPNAGGDLIPAGTQLNTDQTIYYHAVIDDVFCTEKVVNVVIYPLPPVDELPDVVTCDFYTLPIPVNGTNYLDTATGDLYGPGQTITESMVLILTNIGEFCASQHVFSVDIIYTPDFDDEITACGSYTLPELNVGNYFTQPFGGGSQIPSGTVITNSQTIYFYAPTTTSPNCTDNLSIDIIINSSPPINTPSNVVACGAYSLPPLTIGGTYYQLADGEGFSLQPGHIITNTQTVYIYAAIGDCISQYSFLVQVNPPPPVDSFTDVFICEATFVLPPLTNGSYYTANGGPNGGGINLQPGTVLTNSQTIYIYNPLSYMPSCYSESLFSVSLNNLELGDLPNINACDNYVLPSLTLGNYFTAPNGSGTQLTPGTVINTNQTIYVYAQVGDRLNCSAEKSFTVTISTTPVLDAFTNVQKCGSYVLPALTQGNYFTGPNGTGSLLTVGSSITTSQTVYVFATASDNTACFDQKSFVVTINPLNNLQIPEGVICVDFESGDLITPHLFQTGLSASNYTIEWFLNQTLMGIGTNYLATQEGTYDVIITNNFPDNGTNCGYSNTTAVVTKSSKAKAYLTVIDDFLDSISIYVTVTSGFGNYVFQLDDNPIQPSPDFHNVASGQHIIKIIDTKGDCGFIELIANVLKYPKFFTPNDDGYNDYWNITDLFYQNEAIIFIYDRYGKLLKQISPSGLGWDGRYNNNQMPATDYWFEVRYTKDEKPTVFKSHFSIKR</sequence>
<accession>A0A916XZ52</accession>
<dbReference type="NCBIfam" id="NF038133">
    <property type="entry name" value="choice_anch_L"/>
    <property type="match status" value="1"/>
</dbReference>
<organism evidence="1 2">
    <name type="scientific">Flavobacterium orientale</name>
    <dbReference type="NCBI Taxonomy" id="1756020"/>
    <lineage>
        <taxon>Bacteria</taxon>
        <taxon>Pseudomonadati</taxon>
        <taxon>Bacteroidota</taxon>
        <taxon>Flavobacteriia</taxon>
        <taxon>Flavobacteriales</taxon>
        <taxon>Flavobacteriaceae</taxon>
        <taxon>Flavobacterium</taxon>
    </lineage>
</organism>
<gene>
    <name evidence="1" type="ORF">GCM10011343_09270</name>
</gene>
<dbReference type="EMBL" id="BMFG01000003">
    <property type="protein sequence ID" value="GGD20955.1"/>
    <property type="molecule type" value="Genomic_DNA"/>
</dbReference>
<name>A0A916XZ52_9FLAO</name>
<keyword evidence="2" id="KW-1185">Reference proteome</keyword>
<dbReference type="NCBIfam" id="TIGR04131">
    <property type="entry name" value="Bac_Flav_CTERM"/>
    <property type="match status" value="1"/>
</dbReference>
<protein>
    <submittedName>
        <fullName evidence="1">T9SS C-terminal target domain-containing protein</fullName>
    </submittedName>
</protein>
<dbReference type="InterPro" id="IPR026341">
    <property type="entry name" value="T9SS_type_B"/>
</dbReference>
<dbReference type="RefSeq" id="WP_188361371.1">
    <property type="nucleotide sequence ID" value="NZ_BMFG01000003.1"/>
</dbReference>
<proteinExistence type="predicted"/>
<dbReference type="Proteomes" id="UP000625735">
    <property type="component" value="Unassembled WGS sequence"/>
</dbReference>
<dbReference type="Pfam" id="PF13585">
    <property type="entry name" value="CHU_C"/>
    <property type="match status" value="1"/>
</dbReference>
<evidence type="ECO:0000313" key="1">
    <source>
        <dbReference type="EMBL" id="GGD20955.1"/>
    </source>
</evidence>
<reference evidence="1" key="2">
    <citation type="submission" date="2020-09" db="EMBL/GenBank/DDBJ databases">
        <authorList>
            <person name="Sun Q."/>
            <person name="Zhou Y."/>
        </authorList>
    </citation>
    <scope>NUCLEOTIDE SEQUENCE</scope>
    <source>
        <strain evidence="1">CGMCC 1.12506</strain>
    </source>
</reference>
<evidence type="ECO:0000313" key="2">
    <source>
        <dbReference type="Proteomes" id="UP000625735"/>
    </source>
</evidence>
<dbReference type="InterPro" id="IPR049804">
    <property type="entry name" value="Choice_anch_L"/>
</dbReference>